<evidence type="ECO:0000256" key="6">
    <source>
        <dbReference type="RuleBase" id="RU003423"/>
    </source>
</evidence>
<organism evidence="10 11">
    <name type="scientific">Citricoccus parietis</name>
    <dbReference type="NCBI Taxonomy" id="592307"/>
    <lineage>
        <taxon>Bacteria</taxon>
        <taxon>Bacillati</taxon>
        <taxon>Actinomycetota</taxon>
        <taxon>Actinomycetes</taxon>
        <taxon>Micrococcales</taxon>
        <taxon>Micrococcaceae</taxon>
        <taxon>Citricoccus</taxon>
    </lineage>
</organism>
<protein>
    <recommendedName>
        <fullName evidence="6">Dihydrolipoamide acetyltransferase component of pyruvate dehydrogenase complex</fullName>
        <ecNumber evidence="6">2.3.1.-</ecNumber>
    </recommendedName>
</protein>
<dbReference type="Gene3D" id="2.40.50.100">
    <property type="match status" value="1"/>
</dbReference>
<evidence type="ECO:0000256" key="4">
    <source>
        <dbReference type="ARBA" id="ARBA00022823"/>
    </source>
</evidence>
<evidence type="ECO:0000256" key="3">
    <source>
        <dbReference type="ARBA" id="ARBA00022679"/>
    </source>
</evidence>
<evidence type="ECO:0000256" key="1">
    <source>
        <dbReference type="ARBA" id="ARBA00001938"/>
    </source>
</evidence>
<dbReference type="PROSITE" id="PS50968">
    <property type="entry name" value="BIOTINYL_LIPOYL"/>
    <property type="match status" value="1"/>
</dbReference>
<dbReference type="Proteomes" id="UP001589766">
    <property type="component" value="Unassembled WGS sequence"/>
</dbReference>
<feature type="region of interest" description="Disordered" evidence="7">
    <location>
        <begin position="258"/>
        <end position="290"/>
    </location>
</feature>
<keyword evidence="4 6" id="KW-0450">Lipoyl</keyword>
<feature type="compositionally biased region" description="Low complexity" evidence="7">
    <location>
        <begin position="181"/>
        <end position="190"/>
    </location>
</feature>
<dbReference type="Pfam" id="PF00198">
    <property type="entry name" value="2-oxoacid_dh"/>
    <property type="match status" value="1"/>
</dbReference>
<reference evidence="10 11" key="1">
    <citation type="submission" date="2024-09" db="EMBL/GenBank/DDBJ databases">
        <authorList>
            <person name="Sun Q."/>
            <person name="Mori K."/>
        </authorList>
    </citation>
    <scope>NUCLEOTIDE SEQUENCE [LARGE SCALE GENOMIC DNA]</scope>
    <source>
        <strain evidence="10 11">CCM 7609</strain>
    </source>
</reference>
<dbReference type="Gene3D" id="4.10.320.10">
    <property type="entry name" value="E3-binding domain"/>
    <property type="match status" value="1"/>
</dbReference>
<feature type="compositionally biased region" description="Low complexity" evidence="7">
    <location>
        <begin position="82"/>
        <end position="111"/>
    </location>
</feature>
<dbReference type="Pfam" id="PF02817">
    <property type="entry name" value="E3_binding"/>
    <property type="match status" value="1"/>
</dbReference>
<evidence type="ECO:0000256" key="7">
    <source>
        <dbReference type="SAM" id="MobiDB-lite"/>
    </source>
</evidence>
<dbReference type="EC" id="2.3.1.-" evidence="6"/>
<dbReference type="InterPro" id="IPR050743">
    <property type="entry name" value="2-oxoacid_DH_E2_comp"/>
</dbReference>
<dbReference type="CDD" id="cd06849">
    <property type="entry name" value="lipoyl_domain"/>
    <property type="match status" value="1"/>
</dbReference>
<sequence length="526" mass="53857">MTIRTFLLPDLGEGLTEADIIRWLVAAGDAVAVDQPIVEVETAKSLVEVPSPFGGTVATLHAEAGTTLDVGRPLVSVEDGVASGDTGSNDDGSDGSAGSAGAPALAEGAQSYREEERAGVRPEAAAASGQVPGADDTVRPTTNAANAVEGEVDDAGSGNVLIGYGTPGGAASGRTRRRKAAAASPVVASSTIESSAAGPSTEAPEPSRPAPRVVNPLVRRLAREYGVDLTAVQGTGPGGLILRADVLAGAGAETAASALSTSTETKGAEPAGAGEGSWAPEPTDALDPRTGLGVAGVEQVSGVRKVTAVAMTRSRREIPEATIWVDVDVTPLLELRASLKARGDQEVPGLLAFASRFALAGLARYPELAQRFEEDGAGGHRIVSFDGINLGFAVQTERGLVVPAIRGAHAMTARQLHAELRRMTELARSGRGTPQDLSGGTFTINNYGVFGTDGSAAIINHPEVAILGMGRIIDRAWVVDGELAVRKVMQLSLVFDHRICDGGTAGGFLRFVADCFENPVGVLADL</sequence>
<dbReference type="InterPro" id="IPR011053">
    <property type="entry name" value="Single_hybrid_motif"/>
</dbReference>
<dbReference type="Gene3D" id="3.30.559.10">
    <property type="entry name" value="Chloramphenicol acetyltransferase-like domain"/>
    <property type="match status" value="1"/>
</dbReference>
<dbReference type="Pfam" id="PF00364">
    <property type="entry name" value="Biotin_lipoyl"/>
    <property type="match status" value="1"/>
</dbReference>
<dbReference type="InterPro" id="IPR036625">
    <property type="entry name" value="E3-bd_dom_sf"/>
</dbReference>
<name>A0ABV6F2U6_9MICC</name>
<accession>A0ABV6F2U6</accession>
<dbReference type="EMBL" id="JBHLWH010000013">
    <property type="protein sequence ID" value="MFC0247838.1"/>
    <property type="molecule type" value="Genomic_DNA"/>
</dbReference>
<evidence type="ECO:0000259" key="8">
    <source>
        <dbReference type="PROSITE" id="PS50968"/>
    </source>
</evidence>
<dbReference type="SUPFAM" id="SSF52777">
    <property type="entry name" value="CoA-dependent acyltransferases"/>
    <property type="match status" value="1"/>
</dbReference>
<keyword evidence="5 6" id="KW-0012">Acyltransferase</keyword>
<feature type="domain" description="Peripheral subunit-binding (PSBD)" evidence="9">
    <location>
        <begin position="213"/>
        <end position="250"/>
    </location>
</feature>
<evidence type="ECO:0000259" key="9">
    <source>
        <dbReference type="PROSITE" id="PS51826"/>
    </source>
</evidence>
<feature type="domain" description="Lipoyl-binding" evidence="8">
    <location>
        <begin position="3"/>
        <end position="78"/>
    </location>
</feature>
<comment type="caution">
    <text evidence="10">The sequence shown here is derived from an EMBL/GenBank/DDBJ whole genome shotgun (WGS) entry which is preliminary data.</text>
</comment>
<keyword evidence="11" id="KW-1185">Reference proteome</keyword>
<gene>
    <name evidence="10" type="ORF">ACFFIO_04920</name>
</gene>
<evidence type="ECO:0000313" key="10">
    <source>
        <dbReference type="EMBL" id="MFC0247838.1"/>
    </source>
</evidence>
<dbReference type="GO" id="GO:0016746">
    <property type="term" value="F:acyltransferase activity"/>
    <property type="evidence" value="ECO:0007669"/>
    <property type="project" value="UniProtKB-KW"/>
</dbReference>
<dbReference type="PANTHER" id="PTHR43178">
    <property type="entry name" value="DIHYDROLIPOAMIDE ACETYLTRANSFERASE COMPONENT OF PYRUVATE DEHYDROGENASE COMPLEX"/>
    <property type="match status" value="1"/>
</dbReference>
<dbReference type="InterPro" id="IPR004167">
    <property type="entry name" value="PSBD"/>
</dbReference>
<dbReference type="PANTHER" id="PTHR43178:SF5">
    <property type="entry name" value="LIPOAMIDE ACYLTRANSFERASE COMPONENT OF BRANCHED-CHAIN ALPHA-KETO ACID DEHYDROGENASE COMPLEX, MITOCHONDRIAL"/>
    <property type="match status" value="1"/>
</dbReference>
<feature type="region of interest" description="Disordered" evidence="7">
    <location>
        <begin position="78"/>
        <end position="141"/>
    </location>
</feature>
<evidence type="ECO:0000256" key="5">
    <source>
        <dbReference type="ARBA" id="ARBA00023315"/>
    </source>
</evidence>
<comment type="similarity">
    <text evidence="2 6">Belongs to the 2-oxoacid dehydrogenase family.</text>
</comment>
<dbReference type="InterPro" id="IPR001078">
    <property type="entry name" value="2-oxoacid_DH_actylTfrase"/>
</dbReference>
<evidence type="ECO:0000256" key="2">
    <source>
        <dbReference type="ARBA" id="ARBA00007317"/>
    </source>
</evidence>
<dbReference type="SUPFAM" id="SSF51230">
    <property type="entry name" value="Single hybrid motif"/>
    <property type="match status" value="1"/>
</dbReference>
<comment type="cofactor">
    <cofactor evidence="1 6">
        <name>(R)-lipoate</name>
        <dbReference type="ChEBI" id="CHEBI:83088"/>
    </cofactor>
</comment>
<feature type="region of interest" description="Disordered" evidence="7">
    <location>
        <begin position="168"/>
        <end position="212"/>
    </location>
</feature>
<dbReference type="PROSITE" id="PS51826">
    <property type="entry name" value="PSBD"/>
    <property type="match status" value="1"/>
</dbReference>
<dbReference type="InterPro" id="IPR023213">
    <property type="entry name" value="CAT-like_dom_sf"/>
</dbReference>
<dbReference type="InterPro" id="IPR000089">
    <property type="entry name" value="Biotin_lipoyl"/>
</dbReference>
<evidence type="ECO:0000313" key="11">
    <source>
        <dbReference type="Proteomes" id="UP001589766"/>
    </source>
</evidence>
<proteinExistence type="inferred from homology"/>
<dbReference type="SUPFAM" id="SSF47005">
    <property type="entry name" value="Peripheral subunit-binding domain of 2-oxo acid dehydrogenase complex"/>
    <property type="match status" value="1"/>
</dbReference>
<dbReference type="RefSeq" id="WP_378040466.1">
    <property type="nucleotide sequence ID" value="NZ_JBHLWH010000013.1"/>
</dbReference>
<keyword evidence="3 6" id="KW-0808">Transferase</keyword>